<reference evidence="3 4" key="1">
    <citation type="journal article" date="2015" name="Nature">
        <title>rRNA introns, odd ribosomes, and small enigmatic genomes across a large radiation of phyla.</title>
        <authorList>
            <person name="Brown C.T."/>
            <person name="Hug L.A."/>
            <person name="Thomas B.C."/>
            <person name="Sharon I."/>
            <person name="Castelle C.J."/>
            <person name="Singh A."/>
            <person name="Wilkins M.J."/>
            <person name="Williams K.H."/>
            <person name="Banfield J.F."/>
        </authorList>
    </citation>
    <scope>NUCLEOTIDE SEQUENCE [LARGE SCALE GENOMIC DNA]</scope>
</reference>
<dbReference type="STRING" id="1618747.UW02_C0035G0003"/>
<protein>
    <submittedName>
        <fullName evidence="3">Response regulator</fullName>
    </submittedName>
</protein>
<dbReference type="InterPro" id="IPR052048">
    <property type="entry name" value="ST_Response_Regulator"/>
</dbReference>
<evidence type="ECO:0000313" key="4">
    <source>
        <dbReference type="Proteomes" id="UP000034751"/>
    </source>
</evidence>
<dbReference type="CDD" id="cd17546">
    <property type="entry name" value="REC_hyHK_CKI1_RcsC-like"/>
    <property type="match status" value="1"/>
</dbReference>
<dbReference type="PANTHER" id="PTHR43228:SF1">
    <property type="entry name" value="TWO-COMPONENT RESPONSE REGULATOR ARR22"/>
    <property type="match status" value="1"/>
</dbReference>
<dbReference type="PANTHER" id="PTHR43228">
    <property type="entry name" value="TWO-COMPONENT RESPONSE REGULATOR"/>
    <property type="match status" value="1"/>
</dbReference>
<feature type="modified residue" description="4-aspartylphosphate" evidence="1">
    <location>
        <position position="73"/>
    </location>
</feature>
<accession>A0A0G1I450</accession>
<evidence type="ECO:0000259" key="2">
    <source>
        <dbReference type="PROSITE" id="PS50110"/>
    </source>
</evidence>
<dbReference type="Proteomes" id="UP000034751">
    <property type="component" value="Unassembled WGS sequence"/>
</dbReference>
<dbReference type="SMART" id="SM00448">
    <property type="entry name" value="REC"/>
    <property type="match status" value="1"/>
</dbReference>
<sequence length="145" mass="16431">MPDEGTPKPNIQPEQNEKIDLRILVADDEELIRGPIQEVLSEEYSCVESVTDGAELVKKVLEEGRECDFIVTDNNMREMDGIEAVRRIRAAGYNMPIIILTAFDSDSLKSEIESLGAICMSKPIRLNELKDAIKRIRLEIQSRKK</sequence>
<keyword evidence="1" id="KW-0597">Phosphoprotein</keyword>
<dbReference type="PROSITE" id="PS50110">
    <property type="entry name" value="RESPONSE_REGULATORY"/>
    <property type="match status" value="1"/>
</dbReference>
<name>A0A0G1I450_9BACT</name>
<gene>
    <name evidence="3" type="ORF">UW02_C0035G0003</name>
</gene>
<dbReference type="Gene3D" id="3.40.50.2300">
    <property type="match status" value="1"/>
</dbReference>
<comment type="caution">
    <text evidence="3">The sequence shown here is derived from an EMBL/GenBank/DDBJ whole genome shotgun (WGS) entry which is preliminary data.</text>
</comment>
<proteinExistence type="predicted"/>
<feature type="domain" description="Response regulatory" evidence="2">
    <location>
        <begin position="22"/>
        <end position="137"/>
    </location>
</feature>
<dbReference type="InterPro" id="IPR011006">
    <property type="entry name" value="CheY-like_superfamily"/>
</dbReference>
<organism evidence="3 4">
    <name type="scientific">Candidatus Nomurabacteria bacterium GW2011_GWB1_43_7</name>
    <dbReference type="NCBI Taxonomy" id="1618747"/>
    <lineage>
        <taxon>Bacteria</taxon>
        <taxon>Candidatus Nomuraibacteriota</taxon>
    </lineage>
</organism>
<dbReference type="EMBL" id="LCGS01000035">
    <property type="protein sequence ID" value="KKT17999.1"/>
    <property type="molecule type" value="Genomic_DNA"/>
</dbReference>
<dbReference type="SUPFAM" id="SSF52172">
    <property type="entry name" value="CheY-like"/>
    <property type="match status" value="1"/>
</dbReference>
<dbReference type="AlphaFoldDB" id="A0A0G1I450"/>
<dbReference type="GO" id="GO:0000160">
    <property type="term" value="P:phosphorelay signal transduction system"/>
    <property type="evidence" value="ECO:0007669"/>
    <property type="project" value="InterPro"/>
</dbReference>
<dbReference type="InterPro" id="IPR001789">
    <property type="entry name" value="Sig_transdc_resp-reg_receiver"/>
</dbReference>
<evidence type="ECO:0000256" key="1">
    <source>
        <dbReference type="PROSITE-ProRule" id="PRU00169"/>
    </source>
</evidence>
<evidence type="ECO:0000313" key="3">
    <source>
        <dbReference type="EMBL" id="KKT17999.1"/>
    </source>
</evidence>
<dbReference type="Pfam" id="PF00072">
    <property type="entry name" value="Response_reg"/>
    <property type="match status" value="1"/>
</dbReference>